<gene>
    <name evidence="2" type="ORF">H5P30_20080</name>
</gene>
<dbReference type="Proteomes" id="UP000525652">
    <property type="component" value="Unassembled WGS sequence"/>
</dbReference>
<dbReference type="GO" id="GO:0030288">
    <property type="term" value="C:outer membrane-bounded periplasmic space"/>
    <property type="evidence" value="ECO:0007669"/>
    <property type="project" value="InterPro"/>
</dbReference>
<comment type="caution">
    <text evidence="2">The sequence shown here is derived from an EMBL/GenBank/DDBJ whole genome shotgun (WGS) entry which is preliminary data.</text>
</comment>
<keyword evidence="1" id="KW-0732">Signal</keyword>
<evidence type="ECO:0008006" key="4">
    <source>
        <dbReference type="Google" id="ProtNLM"/>
    </source>
</evidence>
<evidence type="ECO:0000256" key="1">
    <source>
        <dbReference type="SAM" id="SignalP"/>
    </source>
</evidence>
<keyword evidence="3" id="KW-1185">Reference proteome</keyword>
<sequence length="299" mass="32605">MKAFLLPSLLSILLVLSAEAQKLSLAVGPVEVNSAVEAKAAEQGSLLQLGRIVESTDSELINSFQQTRRFDIFARSDLSAILAEQNLAQSGNLDPNDPNTAEAFRLAGVKYLVVTTVNDFQDYIEKATFQAIGKTVTKRIIRVGVIAKIYDTTTGKLLESTRVNTDLEDIESDGQYESVKNSDLSESLVSQMSKKVADNVANRVVDVLYPAKIVGVTGKIVMFNRGDGFDISKGDIWLVYAAGDEMIDPDTGESLGSVEAEVGKIRVLEVMPKVTRAEIVEDYGIEKLQVVRPQKSDEN</sequence>
<dbReference type="InterPro" id="IPR005534">
    <property type="entry name" value="Curli_assmbl/transp-comp_CsgG"/>
</dbReference>
<dbReference type="EMBL" id="JACHVA010000138">
    <property type="protein sequence ID" value="MBC2604088.1"/>
    <property type="molecule type" value="Genomic_DNA"/>
</dbReference>
<dbReference type="RefSeq" id="WP_185694705.1">
    <property type="nucleotide sequence ID" value="NZ_JACHVA010000138.1"/>
</dbReference>
<feature type="signal peptide" evidence="1">
    <location>
        <begin position="1"/>
        <end position="20"/>
    </location>
</feature>
<feature type="chain" id="PRO_5031530282" description="Curli production assembly/transport component CsgG" evidence="1">
    <location>
        <begin position="21"/>
        <end position="299"/>
    </location>
</feature>
<dbReference type="Pfam" id="PF03783">
    <property type="entry name" value="CsgG"/>
    <property type="match status" value="1"/>
</dbReference>
<evidence type="ECO:0000313" key="3">
    <source>
        <dbReference type="Proteomes" id="UP000525652"/>
    </source>
</evidence>
<protein>
    <recommendedName>
        <fullName evidence="4">Curli production assembly/transport component CsgG</fullName>
    </recommendedName>
</protein>
<accession>A0A7X1B1V8</accession>
<evidence type="ECO:0000313" key="2">
    <source>
        <dbReference type="EMBL" id="MBC2604088.1"/>
    </source>
</evidence>
<reference evidence="2 3" key="1">
    <citation type="submission" date="2020-07" db="EMBL/GenBank/DDBJ databases">
        <authorList>
            <person name="Feng X."/>
        </authorList>
    </citation>
    <scope>NUCLEOTIDE SEQUENCE [LARGE SCALE GENOMIC DNA]</scope>
    <source>
        <strain evidence="2 3">JCM14086</strain>
    </source>
</reference>
<organism evidence="2 3">
    <name type="scientific">Puniceicoccus vermicola</name>
    <dbReference type="NCBI Taxonomy" id="388746"/>
    <lineage>
        <taxon>Bacteria</taxon>
        <taxon>Pseudomonadati</taxon>
        <taxon>Verrucomicrobiota</taxon>
        <taxon>Opitutia</taxon>
        <taxon>Puniceicoccales</taxon>
        <taxon>Puniceicoccaceae</taxon>
        <taxon>Puniceicoccus</taxon>
    </lineage>
</organism>
<name>A0A7X1B1V8_9BACT</name>
<proteinExistence type="predicted"/>
<dbReference type="Gene3D" id="3.40.50.10610">
    <property type="entry name" value="ABC-type transport auxiliary lipoprotein component"/>
    <property type="match status" value="1"/>
</dbReference>
<dbReference type="AlphaFoldDB" id="A0A7X1B1V8"/>